<protein>
    <submittedName>
        <fullName evidence="2">ER lumen protein-retaining receptor</fullName>
    </submittedName>
</protein>
<dbReference type="PANTHER" id="PTHR47332">
    <property type="entry name" value="SET DOMAIN-CONTAINING PROTEIN 5"/>
    <property type="match status" value="1"/>
</dbReference>
<proteinExistence type="predicted"/>
<dbReference type="SUPFAM" id="SSF82199">
    <property type="entry name" value="SET domain"/>
    <property type="match status" value="1"/>
</dbReference>
<reference evidence="2" key="1">
    <citation type="submission" date="2020-05" db="EMBL/GenBank/DDBJ databases">
        <title>Mycena genomes resolve the evolution of fungal bioluminescence.</title>
        <authorList>
            <person name="Tsai I.J."/>
        </authorList>
    </citation>
    <scope>NUCLEOTIDE SEQUENCE</scope>
    <source>
        <strain evidence="2">CCC161011</strain>
    </source>
</reference>
<dbReference type="InterPro" id="IPR046341">
    <property type="entry name" value="SET_dom_sf"/>
</dbReference>
<feature type="domain" description="SET" evidence="1">
    <location>
        <begin position="123"/>
        <end position="290"/>
    </location>
</feature>
<dbReference type="AlphaFoldDB" id="A0A8H7DAF3"/>
<keyword evidence="2" id="KW-0675">Receptor</keyword>
<dbReference type="SMART" id="SM00317">
    <property type="entry name" value="SET"/>
    <property type="match status" value="1"/>
</dbReference>
<keyword evidence="3" id="KW-1185">Reference proteome</keyword>
<dbReference type="InterPro" id="IPR053185">
    <property type="entry name" value="SET_domain_protein"/>
</dbReference>
<gene>
    <name evidence="2" type="ORF">MVEN_00424800</name>
</gene>
<evidence type="ECO:0000313" key="2">
    <source>
        <dbReference type="EMBL" id="KAF7365517.1"/>
    </source>
</evidence>
<dbReference type="Pfam" id="PF00856">
    <property type="entry name" value="SET"/>
    <property type="match status" value="1"/>
</dbReference>
<sequence length="476" mass="52112">MKRGFLNSSKAKVRPLGPELVSAPILAVEKPAISSLEEPFQSMKFPIGKVEKLDLPESSSSLKFVERDPRSGSMPGAMTYTTFPFGAADNEPVTECFFFSGSKEVLMNKGPGFPKPLVHPATPAFTMKAVPGKGMGLFSTRALKMGELILSERPLLITARGVPTGLIPGYTREMFLQHSLAELEKCVAIAVNRMRPENKAAFMALANCHTEDGSGPVVGIIRTNGLGIEGLRPGATDETRRYSAIPKDISRLNHSCSPNTTPRFDLDSFGYQLRAVRSITAGEELTFQYVDVGCSAAERNEALKPYAFVCACPACTDAPASDARRAAIKAYNPSVLLWAIDRKLSDDSLINECLEQLARLTTEGLEHHGAYFDATKAIMEAYICLGDTQNASKWTAKVHKQVWAHRYEKEISEFRLSELLDPANTAAYEKHPFWRMRVDPNPTTAMYQTLAALAGPNNIKTLPGGQTFMMFPGPPL</sequence>
<dbReference type="CDD" id="cd20071">
    <property type="entry name" value="SET_SMYD"/>
    <property type="match status" value="1"/>
</dbReference>
<dbReference type="EMBL" id="JACAZI010000003">
    <property type="protein sequence ID" value="KAF7365517.1"/>
    <property type="molecule type" value="Genomic_DNA"/>
</dbReference>
<evidence type="ECO:0000259" key="1">
    <source>
        <dbReference type="PROSITE" id="PS50280"/>
    </source>
</evidence>
<dbReference type="InterPro" id="IPR001214">
    <property type="entry name" value="SET_dom"/>
</dbReference>
<dbReference type="PROSITE" id="PS50280">
    <property type="entry name" value="SET"/>
    <property type="match status" value="1"/>
</dbReference>
<organism evidence="2 3">
    <name type="scientific">Mycena venus</name>
    <dbReference type="NCBI Taxonomy" id="2733690"/>
    <lineage>
        <taxon>Eukaryota</taxon>
        <taxon>Fungi</taxon>
        <taxon>Dikarya</taxon>
        <taxon>Basidiomycota</taxon>
        <taxon>Agaricomycotina</taxon>
        <taxon>Agaricomycetes</taxon>
        <taxon>Agaricomycetidae</taxon>
        <taxon>Agaricales</taxon>
        <taxon>Marasmiineae</taxon>
        <taxon>Mycenaceae</taxon>
        <taxon>Mycena</taxon>
    </lineage>
</organism>
<dbReference type="Proteomes" id="UP000620124">
    <property type="component" value="Unassembled WGS sequence"/>
</dbReference>
<name>A0A8H7DAF3_9AGAR</name>
<dbReference type="Gene3D" id="2.170.270.10">
    <property type="entry name" value="SET domain"/>
    <property type="match status" value="1"/>
</dbReference>
<accession>A0A8H7DAF3</accession>
<dbReference type="PANTHER" id="PTHR47332:SF4">
    <property type="entry name" value="SET DOMAIN-CONTAINING PROTEIN 5"/>
    <property type="match status" value="1"/>
</dbReference>
<dbReference type="OrthoDB" id="5945798at2759"/>
<evidence type="ECO:0000313" key="3">
    <source>
        <dbReference type="Proteomes" id="UP000620124"/>
    </source>
</evidence>
<comment type="caution">
    <text evidence="2">The sequence shown here is derived from an EMBL/GenBank/DDBJ whole genome shotgun (WGS) entry which is preliminary data.</text>
</comment>